<gene>
    <name evidence="2" type="ORF">M2283_002182</name>
</gene>
<evidence type="ECO:0008006" key="4">
    <source>
        <dbReference type="Google" id="ProtNLM"/>
    </source>
</evidence>
<feature type="chain" id="PRO_5047137939" description="DUF11 domain-containing protein" evidence="1">
    <location>
        <begin position="28"/>
        <end position="149"/>
    </location>
</feature>
<keyword evidence="3" id="KW-1185">Reference proteome</keyword>
<organism evidence="2 3">
    <name type="scientific">Streptomyces pseudovenezuelae</name>
    <dbReference type="NCBI Taxonomy" id="67350"/>
    <lineage>
        <taxon>Bacteria</taxon>
        <taxon>Bacillati</taxon>
        <taxon>Actinomycetota</taxon>
        <taxon>Actinomycetes</taxon>
        <taxon>Kitasatosporales</taxon>
        <taxon>Streptomycetaceae</taxon>
        <taxon>Streptomyces</taxon>
        <taxon>Streptomyces aurantiacus group</taxon>
    </lineage>
</organism>
<dbReference type="EMBL" id="JARXVH010000003">
    <property type="protein sequence ID" value="MDH6214899.1"/>
    <property type="molecule type" value="Genomic_DNA"/>
</dbReference>
<dbReference type="InterPro" id="IPR043761">
    <property type="entry name" value="DUF5707"/>
</dbReference>
<dbReference type="Proteomes" id="UP001160499">
    <property type="component" value="Unassembled WGS sequence"/>
</dbReference>
<evidence type="ECO:0000313" key="2">
    <source>
        <dbReference type="EMBL" id="MDH6214899.1"/>
    </source>
</evidence>
<dbReference type="RefSeq" id="WP_280875919.1">
    <property type="nucleotide sequence ID" value="NZ_JARXVH010000003.1"/>
</dbReference>
<accession>A0ABT6LF18</accession>
<keyword evidence="1" id="KW-0732">Signal</keyword>
<evidence type="ECO:0000256" key="1">
    <source>
        <dbReference type="SAM" id="SignalP"/>
    </source>
</evidence>
<dbReference type="Pfam" id="PF18968">
    <property type="entry name" value="DUF5707"/>
    <property type="match status" value="1"/>
</dbReference>
<comment type="caution">
    <text evidence="2">The sequence shown here is derived from an EMBL/GenBank/DDBJ whole genome shotgun (WGS) entry which is preliminary data.</text>
</comment>
<name>A0ABT6LF18_9ACTN</name>
<reference evidence="2 3" key="1">
    <citation type="submission" date="2023-04" db="EMBL/GenBank/DDBJ databases">
        <title>Forest soil microbial communities from Buena Vista Peninsula, Colon Province, Panama.</title>
        <authorList>
            <person name="Bouskill N."/>
        </authorList>
    </citation>
    <scope>NUCLEOTIDE SEQUENCE [LARGE SCALE GENOMIC DNA]</scope>
    <source>
        <strain evidence="2 3">GGS1</strain>
    </source>
</reference>
<sequence length="149" mass="15492">MTKRVLVSSFLAVVAVGGITAGGVAMASAATEPTLTHGSARYVPPTDSRAGTFTYTADVSDDSGIRGLNVVAWPASSELAPTEADLRYVDAAKCTRTSDETSRCAYTFKVTKKEAAEAAKGTWNVSALLTAKDGNTLHVPDAATFEMKG</sequence>
<evidence type="ECO:0000313" key="3">
    <source>
        <dbReference type="Proteomes" id="UP001160499"/>
    </source>
</evidence>
<protein>
    <recommendedName>
        <fullName evidence="4">DUF11 domain-containing protein</fullName>
    </recommendedName>
</protein>
<proteinExistence type="predicted"/>
<feature type="signal peptide" evidence="1">
    <location>
        <begin position="1"/>
        <end position="27"/>
    </location>
</feature>